<evidence type="ECO:0000259" key="4">
    <source>
        <dbReference type="Pfam" id="PF08241"/>
    </source>
</evidence>
<gene>
    <name evidence="5" type="ORF">DFP90_10428</name>
</gene>
<organism evidence="5 6">
    <name type="scientific">Aestuariispira insulae</name>
    <dbReference type="NCBI Taxonomy" id="1461337"/>
    <lineage>
        <taxon>Bacteria</taxon>
        <taxon>Pseudomonadati</taxon>
        <taxon>Pseudomonadota</taxon>
        <taxon>Alphaproteobacteria</taxon>
        <taxon>Rhodospirillales</taxon>
        <taxon>Kiloniellaceae</taxon>
        <taxon>Aestuariispira</taxon>
    </lineage>
</organism>
<dbReference type="EMBL" id="QRDW01000004">
    <property type="protein sequence ID" value="RED50757.1"/>
    <property type="molecule type" value="Genomic_DNA"/>
</dbReference>
<dbReference type="Proteomes" id="UP000256845">
    <property type="component" value="Unassembled WGS sequence"/>
</dbReference>
<feature type="domain" description="Methyltransferase type 11" evidence="4">
    <location>
        <begin position="63"/>
        <end position="156"/>
    </location>
</feature>
<dbReference type="CDD" id="cd02440">
    <property type="entry name" value="AdoMet_MTases"/>
    <property type="match status" value="1"/>
</dbReference>
<dbReference type="AlphaFoldDB" id="A0A3D9HMM3"/>
<dbReference type="PANTHER" id="PTHR43464:SF19">
    <property type="entry name" value="UBIQUINONE BIOSYNTHESIS O-METHYLTRANSFERASE, MITOCHONDRIAL"/>
    <property type="match status" value="1"/>
</dbReference>
<dbReference type="InterPro" id="IPR013216">
    <property type="entry name" value="Methyltransf_11"/>
</dbReference>
<dbReference type="RefSeq" id="WP_181905305.1">
    <property type="nucleotide sequence ID" value="NZ_QRDW01000004.1"/>
</dbReference>
<evidence type="ECO:0000256" key="1">
    <source>
        <dbReference type="ARBA" id="ARBA00022603"/>
    </source>
</evidence>
<dbReference type="Pfam" id="PF08241">
    <property type="entry name" value="Methyltransf_11"/>
    <property type="match status" value="1"/>
</dbReference>
<dbReference type="GO" id="GO:0010420">
    <property type="term" value="F:polyprenyldihydroxybenzoate methyltransferase activity"/>
    <property type="evidence" value="ECO:0007669"/>
    <property type="project" value="TreeGrafter"/>
</dbReference>
<dbReference type="InterPro" id="IPR029063">
    <property type="entry name" value="SAM-dependent_MTases_sf"/>
</dbReference>
<protein>
    <submittedName>
        <fullName evidence="5">Methyltransferase family protein</fullName>
    </submittedName>
</protein>
<proteinExistence type="predicted"/>
<keyword evidence="6" id="KW-1185">Reference proteome</keyword>
<sequence length="214" mass="23368">MGSKERTERLQQVYGASDQGSLEKAYDEWAEHYDEDLTAFGYKNPAVAAGLIGRHVAKEASILDAGCGTGMLGEVLGWLGYDNLHGIDLSDGMLAQARTKGAYQELRKMALGGKLDFPENHFGAVISFGVLTAGHAPPESLDEMIRITRPGGHLIFSLSNLVYEPLKFKDKLEGLGIEGLWHELERTSFFPVMPGSGAENHVESAVFVFQKLAR</sequence>
<evidence type="ECO:0000256" key="3">
    <source>
        <dbReference type="ARBA" id="ARBA00022691"/>
    </source>
</evidence>
<evidence type="ECO:0000256" key="2">
    <source>
        <dbReference type="ARBA" id="ARBA00022679"/>
    </source>
</evidence>
<dbReference type="Gene3D" id="3.40.50.150">
    <property type="entry name" value="Vaccinia Virus protein VP39"/>
    <property type="match status" value="1"/>
</dbReference>
<dbReference type="GO" id="GO:0032259">
    <property type="term" value="P:methylation"/>
    <property type="evidence" value="ECO:0007669"/>
    <property type="project" value="UniProtKB-KW"/>
</dbReference>
<evidence type="ECO:0000313" key="5">
    <source>
        <dbReference type="EMBL" id="RED50757.1"/>
    </source>
</evidence>
<name>A0A3D9HMM3_9PROT</name>
<dbReference type="PANTHER" id="PTHR43464">
    <property type="entry name" value="METHYLTRANSFERASE"/>
    <property type="match status" value="1"/>
</dbReference>
<keyword evidence="3" id="KW-0949">S-adenosyl-L-methionine</keyword>
<keyword evidence="2 5" id="KW-0808">Transferase</keyword>
<comment type="caution">
    <text evidence="5">The sequence shown here is derived from an EMBL/GenBank/DDBJ whole genome shotgun (WGS) entry which is preliminary data.</text>
</comment>
<evidence type="ECO:0000313" key="6">
    <source>
        <dbReference type="Proteomes" id="UP000256845"/>
    </source>
</evidence>
<keyword evidence="1 5" id="KW-0489">Methyltransferase</keyword>
<reference evidence="5 6" key="1">
    <citation type="submission" date="2018-07" db="EMBL/GenBank/DDBJ databases">
        <title>Genomic Encyclopedia of Type Strains, Phase III (KMG-III): the genomes of soil and plant-associated and newly described type strains.</title>
        <authorList>
            <person name="Whitman W."/>
        </authorList>
    </citation>
    <scope>NUCLEOTIDE SEQUENCE [LARGE SCALE GENOMIC DNA]</scope>
    <source>
        <strain evidence="5 6">CECT 8488</strain>
    </source>
</reference>
<accession>A0A3D9HMM3</accession>
<dbReference type="SUPFAM" id="SSF53335">
    <property type="entry name" value="S-adenosyl-L-methionine-dependent methyltransferases"/>
    <property type="match status" value="1"/>
</dbReference>